<evidence type="ECO:0000313" key="1">
    <source>
        <dbReference type="EMBL" id="MBF8807279.1"/>
    </source>
</evidence>
<protein>
    <submittedName>
        <fullName evidence="1">Uncharacterized protein</fullName>
    </submittedName>
</protein>
<reference evidence="1" key="1">
    <citation type="submission" date="2020-09" db="EMBL/GenBank/DDBJ databases">
        <title>Genomic insights into the novelty and pathogenicity of a unique biofilm-forming Enterococcus sp. bacteria (Enterococcus lacertideformus) identified in reptiles.</title>
        <authorList>
            <person name="Agius J.E."/>
            <person name="Phalen D.N."/>
            <person name="Rose K."/>
            <person name="Eden J.-S."/>
        </authorList>
    </citation>
    <scope>NUCLEOTIDE SEQUENCE</scope>
    <source>
        <strain evidence="1">PHRS 0518</strain>
    </source>
</reference>
<gene>
    <name evidence="1" type="ORF">IC227_01230</name>
</gene>
<dbReference type="Proteomes" id="UP000637757">
    <property type="component" value="Unassembled WGS sequence"/>
</dbReference>
<accession>A0A931AXR5</accession>
<sequence>MNINLDDDGNYTIENVSSLQLKTTNEIFVYGYDGGIEANRVLVTFEEERDYSFTVDPDYEFGDPTITGTYGADVAEVYLRVETDDGDDSDDDSLSVSKVSGTTRAYDPYKVAEAKLNTDGTYIFNEADIAGKFTE</sequence>
<keyword evidence="2" id="KW-1185">Reference proteome</keyword>
<dbReference type="EMBL" id="JADAKE010000004">
    <property type="protein sequence ID" value="MBF8807279.1"/>
    <property type="molecule type" value="Genomic_DNA"/>
</dbReference>
<comment type="caution">
    <text evidence="1">The sequence shown here is derived from an EMBL/GenBank/DDBJ whole genome shotgun (WGS) entry which is preliminary data.</text>
</comment>
<organism evidence="1 2">
    <name type="scientific">Enterococcus lacertideformus</name>
    <dbReference type="NCBI Taxonomy" id="2771493"/>
    <lineage>
        <taxon>Bacteria</taxon>
        <taxon>Bacillati</taxon>
        <taxon>Bacillota</taxon>
        <taxon>Bacilli</taxon>
        <taxon>Lactobacillales</taxon>
        <taxon>Enterococcaceae</taxon>
        <taxon>Enterococcus</taxon>
    </lineage>
</organism>
<dbReference type="AlphaFoldDB" id="A0A931AXR5"/>
<name>A0A931AXR5_9ENTE</name>
<evidence type="ECO:0000313" key="2">
    <source>
        <dbReference type="Proteomes" id="UP000637757"/>
    </source>
</evidence>
<proteinExistence type="predicted"/>